<sequence length="134" mass="14732">MGDQDAAFQSLLAEPQPEWLDLGAMSKLRHLDTVGVHFVWLPAGLRAFKAHKLALHGPLPSSLTEYQVSRTDDFEAADLCPDLRLFGMLPLRSLRFSMSVPRAVIPNDMYATDYDSDDDADGESARAANEVALA</sequence>
<dbReference type="EMBL" id="JALJOR010000012">
    <property type="protein sequence ID" value="KAK9807641.1"/>
    <property type="molecule type" value="Genomic_DNA"/>
</dbReference>
<accession>A0AAW1P6M5</accession>
<dbReference type="Proteomes" id="UP001489004">
    <property type="component" value="Unassembled WGS sequence"/>
</dbReference>
<organism evidence="1 2">
    <name type="scientific">[Myrmecia] bisecta</name>
    <dbReference type="NCBI Taxonomy" id="41462"/>
    <lineage>
        <taxon>Eukaryota</taxon>
        <taxon>Viridiplantae</taxon>
        <taxon>Chlorophyta</taxon>
        <taxon>core chlorophytes</taxon>
        <taxon>Trebouxiophyceae</taxon>
        <taxon>Trebouxiales</taxon>
        <taxon>Trebouxiaceae</taxon>
        <taxon>Myrmecia</taxon>
    </lineage>
</organism>
<evidence type="ECO:0000313" key="1">
    <source>
        <dbReference type="EMBL" id="KAK9807641.1"/>
    </source>
</evidence>
<keyword evidence="2" id="KW-1185">Reference proteome</keyword>
<protein>
    <submittedName>
        <fullName evidence="1">Uncharacterized protein</fullName>
    </submittedName>
</protein>
<gene>
    <name evidence="1" type="ORF">WJX72_005125</name>
</gene>
<dbReference type="AlphaFoldDB" id="A0AAW1P6M5"/>
<proteinExistence type="predicted"/>
<name>A0AAW1P6M5_9CHLO</name>
<evidence type="ECO:0000313" key="2">
    <source>
        <dbReference type="Proteomes" id="UP001489004"/>
    </source>
</evidence>
<reference evidence="1 2" key="1">
    <citation type="journal article" date="2024" name="Nat. Commun.">
        <title>Phylogenomics reveals the evolutionary origins of lichenization in chlorophyte algae.</title>
        <authorList>
            <person name="Puginier C."/>
            <person name="Libourel C."/>
            <person name="Otte J."/>
            <person name="Skaloud P."/>
            <person name="Haon M."/>
            <person name="Grisel S."/>
            <person name="Petersen M."/>
            <person name="Berrin J.G."/>
            <person name="Delaux P.M."/>
            <person name="Dal Grande F."/>
            <person name="Keller J."/>
        </authorList>
    </citation>
    <scope>NUCLEOTIDE SEQUENCE [LARGE SCALE GENOMIC DNA]</scope>
    <source>
        <strain evidence="1 2">SAG 2043</strain>
    </source>
</reference>
<comment type="caution">
    <text evidence="1">The sequence shown here is derived from an EMBL/GenBank/DDBJ whole genome shotgun (WGS) entry which is preliminary data.</text>
</comment>